<accession>A0A0H3J920</accession>
<reference evidence="2 5" key="1">
    <citation type="journal article" date="2015" name="Genome Announc.">
        <title>Complete Genome Sequence of the Nitrogen-Fixing and Solvent-Producing Clostridium pasteurianum DSM 525.</title>
        <authorList>
            <person name="Poehlein A."/>
            <person name="Grosse-Honebrink A."/>
            <person name="Zhang Y."/>
            <person name="Minton N.P."/>
            <person name="Daniel R."/>
        </authorList>
    </citation>
    <scope>NUCLEOTIDE SEQUENCE [LARGE SCALE GENOMIC DNA]</scope>
    <source>
        <strain evidence="2">DSM 525</strain>
        <strain evidence="5">DSM 525 / ATCC 6013</strain>
    </source>
</reference>
<dbReference type="AlphaFoldDB" id="A0A0H3J920"/>
<dbReference type="InterPro" id="IPR006528">
    <property type="entry name" value="Phage_head_morphogenesis_dom"/>
</dbReference>
<dbReference type="KEGG" id="cpat:CLPA_c24280"/>
<dbReference type="KEGG" id="cpae:CPAST_c24280"/>
<reference evidence="3" key="2">
    <citation type="submission" date="2015-10" db="EMBL/GenBank/DDBJ databases">
        <title>Improved Draft Genome Sequence of Clostridium pasteurianum Strain ATCC 6013 (DSM 525) Using a Hybrid Next-Generation Sequencing Approach.</title>
        <authorList>
            <person name="Pyne M.E."/>
            <person name="Utturkar S.M."/>
            <person name="Brown S.D."/>
            <person name="Moo-Young M."/>
            <person name="Chung D.A."/>
            <person name="Chou P.C."/>
        </authorList>
    </citation>
    <scope>NUCLEOTIDE SEQUENCE</scope>
    <source>
        <strain evidence="3">ATCC 6013</strain>
    </source>
</reference>
<feature type="domain" description="Phage head morphogenesis" evidence="1">
    <location>
        <begin position="155"/>
        <end position="258"/>
    </location>
</feature>
<keyword evidence="5" id="KW-1185">Reference proteome</keyword>
<dbReference type="NCBIfam" id="TIGR01641">
    <property type="entry name" value="phageSPP1_gp7"/>
    <property type="match status" value="1"/>
</dbReference>
<evidence type="ECO:0000259" key="1">
    <source>
        <dbReference type="Pfam" id="PF04233"/>
    </source>
</evidence>
<evidence type="ECO:0000313" key="3">
    <source>
        <dbReference type="EMBL" id="KRU11504.1"/>
    </source>
</evidence>
<evidence type="ECO:0000313" key="2">
    <source>
        <dbReference type="EMBL" id="AJA52486.1"/>
    </source>
</evidence>
<protein>
    <submittedName>
        <fullName evidence="3">Phage head morphogenesis protein, SPP1 gp7 family</fullName>
    </submittedName>
    <submittedName>
        <fullName evidence="2">Phage putative head morphogenesis protein, SPP1 gp7 family</fullName>
    </submittedName>
</protein>
<sequence>MTMEDNDLSKGIKDIRVEMEQKVVAPINTILKEYKKSLENIKNEIAQLYLKYSVDGVLKVSEKQRANVLLYIEKKLIEEMRKLGDVDEKETTGLLKEVFGESYYKTAYEIDRGMDINLKFPLLTTEFIESAIKMPIKGEMFSDRIWSNKKKLLNRVRDDVKSAVIEGIPIDKLAAQIKKDYGVSAYESRRLIYNEVARCVGSAQDEIYTKTDAVVEVMFDATLDNKTSKICIGLDGKRFSKDEHPIIPEDTHINCRSCIIPVVEGWNPTVKRENIKGKDGEKPIIDYTDYESWVESRGIDK</sequence>
<name>A0A0H3J920_CLOPA</name>
<proteinExistence type="predicted"/>
<reference evidence="3 4" key="3">
    <citation type="journal article" name="Genome Announc.">
        <title>Improved Draft Genome Sequence of Clostridium pasteurianum Strain ATCC 6013 (DSM 525) Using a Hybrid Next-Generation Sequencing Approach.</title>
        <authorList>
            <person name="Pyne M.E."/>
            <person name="Utturkar S."/>
            <person name="Brown S.D."/>
            <person name="Moo-Young M."/>
            <person name="Chung D.A."/>
            <person name="Chou C.P."/>
        </authorList>
    </citation>
    <scope>NUCLEOTIDE SEQUENCE [LARGE SCALE GENOMIC DNA]</scope>
    <source>
        <strain evidence="3 4">ATCC 6013</strain>
    </source>
</reference>
<gene>
    <name evidence="2" type="ORF">CLPA_c24280</name>
    <name evidence="3" type="ORF">CP6013_00751</name>
</gene>
<dbReference type="EMBL" id="CP009268">
    <property type="protein sequence ID" value="AJA52486.1"/>
    <property type="molecule type" value="Genomic_DNA"/>
</dbReference>
<evidence type="ECO:0000313" key="4">
    <source>
        <dbReference type="Proteomes" id="UP000028042"/>
    </source>
</evidence>
<dbReference type="Pfam" id="PF04233">
    <property type="entry name" value="Phage_Mu_F"/>
    <property type="match status" value="1"/>
</dbReference>
<dbReference type="EMBL" id="JPGY02000001">
    <property type="protein sequence ID" value="KRU11504.1"/>
    <property type="molecule type" value="Genomic_DNA"/>
</dbReference>
<dbReference type="eggNOG" id="COG2369">
    <property type="taxonomic scope" value="Bacteria"/>
</dbReference>
<organism evidence="2 5">
    <name type="scientific">Clostridium pasteurianum DSM 525 = ATCC 6013</name>
    <dbReference type="NCBI Taxonomy" id="1262449"/>
    <lineage>
        <taxon>Bacteria</taxon>
        <taxon>Bacillati</taxon>
        <taxon>Bacillota</taxon>
        <taxon>Clostridia</taxon>
        <taxon>Eubacteriales</taxon>
        <taxon>Clostridiaceae</taxon>
        <taxon>Clostridium</taxon>
    </lineage>
</organism>
<dbReference type="Proteomes" id="UP000030905">
    <property type="component" value="Chromosome"/>
</dbReference>
<evidence type="ECO:0000313" key="5">
    <source>
        <dbReference type="Proteomes" id="UP000030905"/>
    </source>
</evidence>
<dbReference type="PATRIC" id="fig|1262449.7.peg.2446"/>
<dbReference type="Proteomes" id="UP000028042">
    <property type="component" value="Unassembled WGS sequence"/>
</dbReference>